<dbReference type="Proteomes" id="UP000515744">
    <property type="component" value="Chromosome"/>
</dbReference>
<name>A0A7G5C8R8_WOLPI</name>
<gene>
    <name evidence="1" type="ORF">HC358_00260</name>
</gene>
<reference evidence="1 2" key="2">
    <citation type="journal article" date="2020" name="Mol. Biol. Evol.">
        <title>Life and death of selfish genes: comparative genomics reveals the dynamic evolution of cytoplasmic incompatibility.</title>
        <authorList>
            <person name="Martinez J."/>
            <person name="Klasson L."/>
            <person name="Welch J."/>
            <person name="Jiggins F.M."/>
        </authorList>
    </citation>
    <scope>NUCLEOTIDE SEQUENCE [LARGE SCALE GENOMIC DNA]</scope>
    <source>
        <strain evidence="1">WStv</strain>
    </source>
</reference>
<evidence type="ECO:0000313" key="2">
    <source>
        <dbReference type="Proteomes" id="UP000515744"/>
    </source>
</evidence>
<organism evidence="1 2">
    <name type="scientific">Wolbachia pipientis</name>
    <dbReference type="NCBI Taxonomy" id="955"/>
    <lineage>
        <taxon>Bacteria</taxon>
        <taxon>Pseudomonadati</taxon>
        <taxon>Pseudomonadota</taxon>
        <taxon>Alphaproteobacteria</taxon>
        <taxon>Rickettsiales</taxon>
        <taxon>Anaplasmataceae</taxon>
        <taxon>Wolbachieae</taxon>
        <taxon>Wolbachia</taxon>
    </lineage>
</organism>
<sequence>MDFLNGHPDFFEDNAYYVISEYNTDSRDLTDLSTYVVERDEYENLVFKNLYTYIRSDGNVHKDIMLNPKSLQIEERIEDSRIKKCYTNNYKIDNGTLSLDERELVFNITPGEWNDSTGFNVISIKKV</sequence>
<evidence type="ECO:0000313" key="1">
    <source>
        <dbReference type="EMBL" id="QMV45602.1"/>
    </source>
</evidence>
<dbReference type="EMBL" id="CP050531">
    <property type="protein sequence ID" value="QMV45602.1"/>
    <property type="molecule type" value="Genomic_DNA"/>
</dbReference>
<reference evidence="2" key="1">
    <citation type="journal article" date="2020" name="Mol. Biol.">
        <title>Life and death of selfish genes: comparative genomics reveals the dynamic evolution of cytoplasmic incompatibility.</title>
        <authorList>
            <person name="Martinez J."/>
            <person name="Klasson L."/>
            <person name="Welch J."/>
            <person name="Jiggins F.M."/>
        </authorList>
    </citation>
    <scope>NUCLEOTIDE SEQUENCE [LARGE SCALE GENOMIC DNA]</scope>
</reference>
<protein>
    <submittedName>
        <fullName evidence="1">Uncharacterized protein</fullName>
    </submittedName>
</protein>
<accession>A0A7G5C8R8</accession>
<dbReference type="AlphaFoldDB" id="A0A7G5C8R8"/>
<proteinExistence type="predicted"/>
<dbReference type="RefSeq" id="WP_182158924.1">
    <property type="nucleotide sequence ID" value="NZ_CP050531.1"/>
</dbReference>